<keyword evidence="7" id="KW-0443">Lipid metabolism</keyword>
<sequence>MQLEILALLLVGVAVIVAVVALLSVRALKSRLRDMEAAAPAEGEPQATERIGVVINPSKKTAALALERLNRACAHSGREAPRVYRTTPEDPGYAMARAALEDGCTTVIAGGGDGTVRAVAEVMTGREEILALLPLGTGNLLARNLEINVDDDDAWLASALFGSVRRIDAARVRLSRQDGSTETKEFAVIAGIGFDAEMMDATDSDLKARIGALAYAEAGFRQMRGARRTVRMQLDDGPEQEVRARSVMIANCGRLQGGVQLAPNARIDDGTLDVVVMSPRSLMGWGWIMLKGMVRHTSRRDPIIGFSQCQRVRLSVDEPIAAQLDGDTDGSVTQIEVEVLPDALTVRC</sequence>
<dbReference type="Gene3D" id="2.60.200.40">
    <property type="match status" value="1"/>
</dbReference>
<evidence type="ECO:0000256" key="8">
    <source>
        <dbReference type="ARBA" id="ARBA00023264"/>
    </source>
</evidence>
<keyword evidence="6" id="KW-0067">ATP-binding</keyword>
<feature type="transmembrane region" description="Helical" evidence="9">
    <location>
        <begin position="6"/>
        <end position="25"/>
    </location>
</feature>
<dbReference type="GO" id="GO:0016301">
    <property type="term" value="F:kinase activity"/>
    <property type="evidence" value="ECO:0007669"/>
    <property type="project" value="UniProtKB-KW"/>
</dbReference>
<keyword evidence="5 11" id="KW-0418">Kinase</keyword>
<evidence type="ECO:0000259" key="10">
    <source>
        <dbReference type="PROSITE" id="PS50146"/>
    </source>
</evidence>
<reference evidence="11" key="1">
    <citation type="submission" date="2020-11" db="EMBL/GenBank/DDBJ databases">
        <title>Sequencing the genomes of 1000 actinobacteria strains.</title>
        <authorList>
            <person name="Klenk H.-P."/>
        </authorList>
    </citation>
    <scope>NUCLEOTIDE SEQUENCE</scope>
    <source>
        <strain evidence="11">DSM 26152</strain>
    </source>
</reference>
<dbReference type="GO" id="GO:0008654">
    <property type="term" value="P:phospholipid biosynthetic process"/>
    <property type="evidence" value="ECO:0007669"/>
    <property type="project" value="UniProtKB-KW"/>
</dbReference>
<evidence type="ECO:0000256" key="4">
    <source>
        <dbReference type="ARBA" id="ARBA00022741"/>
    </source>
</evidence>
<evidence type="ECO:0000256" key="3">
    <source>
        <dbReference type="ARBA" id="ARBA00022679"/>
    </source>
</evidence>
<gene>
    <name evidence="11" type="ORF">IW252_001546</name>
</gene>
<evidence type="ECO:0000313" key="12">
    <source>
        <dbReference type="Proteomes" id="UP000625033"/>
    </source>
</evidence>
<dbReference type="RefSeq" id="WP_196836038.1">
    <property type="nucleotide sequence ID" value="NZ_JADOTZ010000001.1"/>
</dbReference>
<dbReference type="InterPro" id="IPR001206">
    <property type="entry name" value="Diacylglycerol_kinase_cat_dom"/>
</dbReference>
<proteinExistence type="inferred from homology"/>
<dbReference type="Gene3D" id="3.40.50.10330">
    <property type="entry name" value="Probable inorganic polyphosphate/atp-NAD kinase, domain 1"/>
    <property type="match status" value="1"/>
</dbReference>
<keyword evidence="7" id="KW-0444">Lipid biosynthesis</keyword>
<organism evidence="11 12">
    <name type="scientific">Zhihengliuella flava</name>
    <dbReference type="NCBI Taxonomy" id="1285193"/>
    <lineage>
        <taxon>Bacteria</taxon>
        <taxon>Bacillati</taxon>
        <taxon>Actinomycetota</taxon>
        <taxon>Actinomycetes</taxon>
        <taxon>Micrococcales</taxon>
        <taxon>Micrococcaceae</taxon>
        <taxon>Zhihengliuella</taxon>
    </lineage>
</organism>
<evidence type="ECO:0000256" key="2">
    <source>
        <dbReference type="ARBA" id="ARBA00005983"/>
    </source>
</evidence>
<evidence type="ECO:0000256" key="9">
    <source>
        <dbReference type="SAM" id="Phobius"/>
    </source>
</evidence>
<comment type="similarity">
    <text evidence="2">Belongs to the diacylglycerol/lipid kinase family.</text>
</comment>
<dbReference type="Pfam" id="PF19279">
    <property type="entry name" value="YegS_C"/>
    <property type="match status" value="1"/>
</dbReference>
<keyword evidence="4" id="KW-0547">Nucleotide-binding</keyword>
<evidence type="ECO:0000256" key="7">
    <source>
        <dbReference type="ARBA" id="ARBA00023209"/>
    </source>
</evidence>
<keyword evidence="12" id="KW-1185">Reference proteome</keyword>
<dbReference type="EMBL" id="JADOTZ010000001">
    <property type="protein sequence ID" value="MBG6084779.1"/>
    <property type="molecule type" value="Genomic_DNA"/>
</dbReference>
<dbReference type="InterPro" id="IPR016064">
    <property type="entry name" value="NAD/diacylglycerol_kinase_sf"/>
</dbReference>
<keyword evidence="7" id="KW-0594">Phospholipid biosynthesis</keyword>
<feature type="domain" description="DAGKc" evidence="10">
    <location>
        <begin position="46"/>
        <end position="177"/>
    </location>
</feature>
<protein>
    <submittedName>
        <fullName evidence="11">YegS/Rv2252/BmrU family lipid kinase</fullName>
    </submittedName>
</protein>
<evidence type="ECO:0000256" key="1">
    <source>
        <dbReference type="ARBA" id="ARBA00001946"/>
    </source>
</evidence>
<dbReference type="PANTHER" id="PTHR12358:SF54">
    <property type="entry name" value="SPHINGOSINE KINASE RELATED PROTEIN"/>
    <property type="match status" value="1"/>
</dbReference>
<dbReference type="AlphaFoldDB" id="A0A931D5F8"/>
<evidence type="ECO:0000256" key="6">
    <source>
        <dbReference type="ARBA" id="ARBA00022840"/>
    </source>
</evidence>
<dbReference type="InterPro" id="IPR045540">
    <property type="entry name" value="YegS/DAGK_C"/>
</dbReference>
<keyword evidence="9" id="KW-1133">Transmembrane helix</keyword>
<keyword evidence="9" id="KW-0812">Transmembrane</keyword>
<comment type="caution">
    <text evidence="11">The sequence shown here is derived from an EMBL/GenBank/DDBJ whole genome shotgun (WGS) entry which is preliminary data.</text>
</comment>
<keyword evidence="9" id="KW-0472">Membrane</keyword>
<keyword evidence="8" id="KW-1208">Phospholipid metabolism</keyword>
<dbReference type="InterPro" id="IPR017438">
    <property type="entry name" value="ATP-NAD_kinase_N"/>
</dbReference>
<dbReference type="PANTHER" id="PTHR12358">
    <property type="entry name" value="SPHINGOSINE KINASE"/>
    <property type="match status" value="1"/>
</dbReference>
<dbReference type="Proteomes" id="UP000625033">
    <property type="component" value="Unassembled WGS sequence"/>
</dbReference>
<evidence type="ECO:0000256" key="5">
    <source>
        <dbReference type="ARBA" id="ARBA00022777"/>
    </source>
</evidence>
<keyword evidence="3" id="KW-0808">Transferase</keyword>
<evidence type="ECO:0000313" key="11">
    <source>
        <dbReference type="EMBL" id="MBG6084779.1"/>
    </source>
</evidence>
<dbReference type="SUPFAM" id="SSF111331">
    <property type="entry name" value="NAD kinase/diacylglycerol kinase-like"/>
    <property type="match status" value="1"/>
</dbReference>
<dbReference type="Pfam" id="PF00781">
    <property type="entry name" value="DAGK_cat"/>
    <property type="match status" value="1"/>
</dbReference>
<comment type="cofactor">
    <cofactor evidence="1">
        <name>Mg(2+)</name>
        <dbReference type="ChEBI" id="CHEBI:18420"/>
    </cofactor>
</comment>
<dbReference type="SMART" id="SM00046">
    <property type="entry name" value="DAGKc"/>
    <property type="match status" value="1"/>
</dbReference>
<dbReference type="PROSITE" id="PS50146">
    <property type="entry name" value="DAGK"/>
    <property type="match status" value="1"/>
</dbReference>
<dbReference type="InterPro" id="IPR050187">
    <property type="entry name" value="Lipid_Phosphate_FormReg"/>
</dbReference>
<name>A0A931D5F8_9MICC</name>
<dbReference type="GO" id="GO:0005524">
    <property type="term" value="F:ATP binding"/>
    <property type="evidence" value="ECO:0007669"/>
    <property type="project" value="UniProtKB-KW"/>
</dbReference>
<accession>A0A931D5F8</accession>